<comment type="catalytic activity">
    <reaction evidence="12 13">
        <text>tRNA(Cys) + L-cysteine + ATP = L-cysteinyl-tRNA(Cys) + AMP + diphosphate</text>
        <dbReference type="Rhea" id="RHEA:17773"/>
        <dbReference type="Rhea" id="RHEA-COMP:9661"/>
        <dbReference type="Rhea" id="RHEA-COMP:9679"/>
        <dbReference type="ChEBI" id="CHEBI:30616"/>
        <dbReference type="ChEBI" id="CHEBI:33019"/>
        <dbReference type="ChEBI" id="CHEBI:35235"/>
        <dbReference type="ChEBI" id="CHEBI:78442"/>
        <dbReference type="ChEBI" id="CHEBI:78517"/>
        <dbReference type="ChEBI" id="CHEBI:456215"/>
        <dbReference type="EC" id="6.1.1.16"/>
    </reaction>
</comment>
<dbReference type="HAMAP" id="MF_00041">
    <property type="entry name" value="Cys_tRNA_synth"/>
    <property type="match status" value="1"/>
</dbReference>
<dbReference type="SMART" id="SM00840">
    <property type="entry name" value="DALR_2"/>
    <property type="match status" value="1"/>
</dbReference>
<evidence type="ECO:0000256" key="14">
    <source>
        <dbReference type="SAM" id="Coils"/>
    </source>
</evidence>
<dbReference type="Proteomes" id="UP001210690">
    <property type="component" value="Chromosome"/>
</dbReference>
<dbReference type="NCBIfam" id="TIGR00435">
    <property type="entry name" value="cysS"/>
    <property type="match status" value="1"/>
</dbReference>
<dbReference type="EC" id="6.1.1.16" evidence="13"/>
<keyword evidence="10 13" id="KW-0648">Protein biosynthesis</keyword>
<evidence type="ECO:0000256" key="6">
    <source>
        <dbReference type="ARBA" id="ARBA00022723"/>
    </source>
</evidence>
<dbReference type="CDD" id="cd00672">
    <property type="entry name" value="CysRS_core"/>
    <property type="match status" value="1"/>
</dbReference>
<feature type="binding site" evidence="13">
    <location>
        <position position="269"/>
    </location>
    <ligand>
        <name>ATP</name>
        <dbReference type="ChEBI" id="CHEBI:30616"/>
    </ligand>
</feature>
<evidence type="ECO:0000256" key="8">
    <source>
        <dbReference type="ARBA" id="ARBA00022833"/>
    </source>
</evidence>
<dbReference type="InterPro" id="IPR024909">
    <property type="entry name" value="Cys-tRNA/MSH_ligase"/>
</dbReference>
<dbReference type="PRINTS" id="PR00983">
    <property type="entry name" value="TRNASYNTHCYS"/>
</dbReference>
<evidence type="ECO:0000256" key="4">
    <source>
        <dbReference type="ARBA" id="ARBA00022490"/>
    </source>
</evidence>
<dbReference type="GO" id="GO:0005829">
    <property type="term" value="C:cytosol"/>
    <property type="evidence" value="ECO:0007669"/>
    <property type="project" value="TreeGrafter"/>
</dbReference>
<reference evidence="16" key="1">
    <citation type="submission" date="2022-07" db="EMBL/GenBank/DDBJ databases">
        <title>Parvimonas micra travels from the subgingival sulcus of the human oral cavity to the colorectal adenocarcinoma.</title>
        <authorList>
            <person name="Conde-Perez K."/>
            <person name="Buetas E."/>
            <person name="Aja-Macaya P."/>
            <person name="Martin-De Arribas E."/>
            <person name="Iglesias-Corras I."/>
            <person name="Trigo-Tasende N."/>
            <person name="Nasser-Ali M."/>
            <person name="Estevez L.S."/>
            <person name="Rumbo-Feal S."/>
            <person name="Otero-Alen B."/>
            <person name="Noguera J.F."/>
            <person name="Concha A."/>
            <person name="Pardinas-Lopez S."/>
            <person name="Carda-Dieguez M."/>
            <person name="Gomez-Randulfe I."/>
            <person name="Martinez-Lago N."/>
            <person name="Ladra S."/>
            <person name="Aparicio L.A."/>
            <person name="Bou G."/>
            <person name="Mira A."/>
            <person name="Vallejo J.A."/>
            <person name="Poza M."/>
        </authorList>
    </citation>
    <scope>NUCLEOTIDE SEQUENCE</scope>
    <source>
        <strain evidence="16">PM102KC-G-1</strain>
    </source>
</reference>
<dbReference type="EMBL" id="CP101412">
    <property type="protein sequence ID" value="WBB31312.1"/>
    <property type="molecule type" value="Genomic_DNA"/>
</dbReference>
<proteinExistence type="inferred from homology"/>
<sequence length="461" mass="54005">MKIYNTLTRKKEDFKPIQAGKALIYVCGPTVYNYIHIGNSRPMIVYDTLRRYLLYIGYDVKFVSNFTDIDDKIINRAKEENVSFTDITKKYIDAYLEDSYGLNLFESHTIHPKATECIDEMIEFVKVLEEKGIAYNVDGNVYFDITKAKDYGKLSRKNIDDLRAGARIDISDEKKNPLDFALWKKRKDETEPAWESPWGMGRPGWHLECSVMAKKYLGDTIDIHAGGEDLQFPHHENEIAQSECCNDKVFANYWMHNGMINVDNEKMSKSKGNFFTVKDIQKEYNLEVIRLWILSTHYRNPLNFSREVMEQTKNGLERMYNGKEHLERLLEICEEREDGDISRLVELKKEFLESMDDDLNTADAISKVYELIRYTNTFDENTDLKVVKGAVKLLSDFASVLGLLYKEEDDNLDEKVEKLIEEREEARKNKDFKRADEIRDILKEMNIELKDTRNGVVWKRV</sequence>
<keyword evidence="8 13" id="KW-0862">Zinc</keyword>
<evidence type="ECO:0000313" key="16">
    <source>
        <dbReference type="EMBL" id="WBB31312.1"/>
    </source>
</evidence>
<evidence type="ECO:0000256" key="13">
    <source>
        <dbReference type="HAMAP-Rule" id="MF_00041"/>
    </source>
</evidence>
<feature type="short sequence motif" description="'HIGH' region" evidence="13">
    <location>
        <begin position="29"/>
        <end position="39"/>
    </location>
</feature>
<dbReference type="InterPro" id="IPR056411">
    <property type="entry name" value="CysS_C"/>
</dbReference>
<dbReference type="Pfam" id="PF23493">
    <property type="entry name" value="CysS_C"/>
    <property type="match status" value="1"/>
</dbReference>
<evidence type="ECO:0000256" key="12">
    <source>
        <dbReference type="ARBA" id="ARBA00047398"/>
    </source>
</evidence>
<dbReference type="Gene3D" id="1.20.120.1910">
    <property type="entry name" value="Cysteine-tRNA ligase, C-terminal anti-codon recognition domain"/>
    <property type="match status" value="1"/>
</dbReference>
<evidence type="ECO:0000256" key="9">
    <source>
        <dbReference type="ARBA" id="ARBA00022840"/>
    </source>
</evidence>
<keyword evidence="11 13" id="KW-0030">Aminoacyl-tRNA synthetase</keyword>
<comment type="subcellular location">
    <subcellularLocation>
        <location evidence="1 13">Cytoplasm</location>
    </subcellularLocation>
</comment>
<dbReference type="SUPFAM" id="SSF52374">
    <property type="entry name" value="Nucleotidylyl transferase"/>
    <property type="match status" value="1"/>
</dbReference>
<keyword evidence="5 13" id="KW-0436">Ligase</keyword>
<dbReference type="Pfam" id="PF01406">
    <property type="entry name" value="tRNA-synt_1e"/>
    <property type="match status" value="1"/>
</dbReference>
<comment type="subunit">
    <text evidence="3 13">Monomer.</text>
</comment>
<dbReference type="GO" id="GO:0005524">
    <property type="term" value="F:ATP binding"/>
    <property type="evidence" value="ECO:0007669"/>
    <property type="project" value="UniProtKB-UniRule"/>
</dbReference>
<keyword evidence="7 13" id="KW-0547">Nucleotide-binding</keyword>
<feature type="binding site" evidence="13">
    <location>
        <position position="234"/>
    </location>
    <ligand>
        <name>Zn(2+)</name>
        <dbReference type="ChEBI" id="CHEBI:29105"/>
    </ligand>
</feature>
<evidence type="ECO:0000256" key="2">
    <source>
        <dbReference type="ARBA" id="ARBA00005594"/>
    </source>
</evidence>
<accession>A0AAX3K878</accession>
<evidence type="ECO:0000313" key="17">
    <source>
        <dbReference type="Proteomes" id="UP001210690"/>
    </source>
</evidence>
<keyword evidence="14" id="KW-0175">Coiled coil</keyword>
<gene>
    <name evidence="13 16" type="primary">cysS</name>
    <name evidence="16" type="ORF">NM222_02235</name>
</gene>
<dbReference type="InterPro" id="IPR015273">
    <property type="entry name" value="Cys-tRNA-synt_Ia_DALR"/>
</dbReference>
<dbReference type="AlphaFoldDB" id="A0AAX3K878"/>
<evidence type="ECO:0000256" key="1">
    <source>
        <dbReference type="ARBA" id="ARBA00004496"/>
    </source>
</evidence>
<feature type="binding site" evidence="13">
    <location>
        <position position="238"/>
    </location>
    <ligand>
        <name>Zn(2+)</name>
        <dbReference type="ChEBI" id="CHEBI:29105"/>
    </ligand>
</feature>
<evidence type="ECO:0000256" key="10">
    <source>
        <dbReference type="ARBA" id="ARBA00022917"/>
    </source>
</evidence>
<evidence type="ECO:0000256" key="11">
    <source>
        <dbReference type="ARBA" id="ARBA00023146"/>
    </source>
</evidence>
<dbReference type="SUPFAM" id="SSF47323">
    <property type="entry name" value="Anticodon-binding domain of a subclass of class I aminoacyl-tRNA synthetases"/>
    <property type="match status" value="1"/>
</dbReference>
<feature type="binding site" evidence="13">
    <location>
        <position position="209"/>
    </location>
    <ligand>
        <name>Zn(2+)</name>
        <dbReference type="ChEBI" id="CHEBI:29105"/>
    </ligand>
</feature>
<feature type="binding site" evidence="13">
    <location>
        <position position="27"/>
    </location>
    <ligand>
        <name>Zn(2+)</name>
        <dbReference type="ChEBI" id="CHEBI:29105"/>
    </ligand>
</feature>
<feature type="domain" description="UVR" evidence="15">
    <location>
        <begin position="413"/>
        <end position="448"/>
    </location>
</feature>
<protein>
    <recommendedName>
        <fullName evidence="13">Cysteine--tRNA ligase</fullName>
        <ecNumber evidence="13">6.1.1.16</ecNumber>
    </recommendedName>
    <alternativeName>
        <fullName evidence="13">Cysteinyl-tRNA synthetase</fullName>
        <shortName evidence="13">CysRS</shortName>
    </alternativeName>
</protein>
<dbReference type="InterPro" id="IPR015803">
    <property type="entry name" value="Cys-tRNA-ligase"/>
</dbReference>
<evidence type="ECO:0000256" key="7">
    <source>
        <dbReference type="ARBA" id="ARBA00022741"/>
    </source>
</evidence>
<feature type="coiled-coil region" evidence="14">
    <location>
        <begin position="405"/>
        <end position="436"/>
    </location>
</feature>
<dbReference type="Gene3D" id="3.40.50.620">
    <property type="entry name" value="HUPs"/>
    <property type="match status" value="1"/>
</dbReference>
<dbReference type="Pfam" id="PF09190">
    <property type="entry name" value="DALR_2"/>
    <property type="match status" value="1"/>
</dbReference>
<dbReference type="InterPro" id="IPR009080">
    <property type="entry name" value="tRNAsynth_Ia_anticodon-bd"/>
</dbReference>
<organism evidence="16 17">
    <name type="scientific">Parvimonas micra</name>
    <dbReference type="NCBI Taxonomy" id="33033"/>
    <lineage>
        <taxon>Bacteria</taxon>
        <taxon>Bacillati</taxon>
        <taxon>Bacillota</taxon>
        <taxon>Tissierellia</taxon>
        <taxon>Tissierellales</taxon>
        <taxon>Peptoniphilaceae</taxon>
        <taxon>Parvimonas</taxon>
    </lineage>
</organism>
<dbReference type="PANTHER" id="PTHR10890">
    <property type="entry name" value="CYSTEINYL-TRNA SYNTHETASE"/>
    <property type="match status" value="1"/>
</dbReference>
<feature type="short sequence motif" description="'KMSKS' region" evidence="13">
    <location>
        <begin position="266"/>
        <end position="270"/>
    </location>
</feature>
<comment type="cofactor">
    <cofactor evidence="13">
        <name>Zn(2+)</name>
        <dbReference type="ChEBI" id="CHEBI:29105"/>
    </cofactor>
    <text evidence="13">Binds 1 zinc ion per subunit.</text>
</comment>
<evidence type="ECO:0000259" key="15">
    <source>
        <dbReference type="PROSITE" id="PS50151"/>
    </source>
</evidence>
<name>A0AAX3K878_9FIRM</name>
<evidence type="ECO:0000256" key="3">
    <source>
        <dbReference type="ARBA" id="ARBA00011245"/>
    </source>
</evidence>
<keyword evidence="6 13" id="KW-0479">Metal-binding</keyword>
<dbReference type="InterPro" id="IPR014729">
    <property type="entry name" value="Rossmann-like_a/b/a_fold"/>
</dbReference>
<dbReference type="FunFam" id="3.40.50.620:FF:000009">
    <property type="entry name" value="Cysteine--tRNA ligase"/>
    <property type="match status" value="1"/>
</dbReference>
<dbReference type="PROSITE" id="PS50151">
    <property type="entry name" value="UVR"/>
    <property type="match status" value="1"/>
</dbReference>
<dbReference type="PANTHER" id="PTHR10890:SF3">
    <property type="entry name" value="CYSTEINE--TRNA LIGASE, CYTOPLASMIC"/>
    <property type="match status" value="1"/>
</dbReference>
<dbReference type="GO" id="GO:0008270">
    <property type="term" value="F:zinc ion binding"/>
    <property type="evidence" value="ECO:0007669"/>
    <property type="project" value="UniProtKB-UniRule"/>
</dbReference>
<dbReference type="RefSeq" id="WP_269755434.1">
    <property type="nucleotide sequence ID" value="NZ_CP101412.1"/>
</dbReference>
<keyword evidence="9 13" id="KW-0067">ATP-binding</keyword>
<dbReference type="GO" id="GO:0006423">
    <property type="term" value="P:cysteinyl-tRNA aminoacylation"/>
    <property type="evidence" value="ECO:0007669"/>
    <property type="project" value="UniProtKB-UniRule"/>
</dbReference>
<evidence type="ECO:0000256" key="5">
    <source>
        <dbReference type="ARBA" id="ARBA00022598"/>
    </source>
</evidence>
<dbReference type="GO" id="GO:0004817">
    <property type="term" value="F:cysteine-tRNA ligase activity"/>
    <property type="evidence" value="ECO:0007669"/>
    <property type="project" value="UniProtKB-UniRule"/>
</dbReference>
<comment type="similarity">
    <text evidence="2 13">Belongs to the class-I aminoacyl-tRNA synthetase family.</text>
</comment>
<dbReference type="InterPro" id="IPR032678">
    <property type="entry name" value="tRNA-synt_1_cat_dom"/>
</dbReference>
<dbReference type="InterPro" id="IPR001943">
    <property type="entry name" value="UVR_dom"/>
</dbReference>
<keyword evidence="4 13" id="KW-0963">Cytoplasm</keyword>